<evidence type="ECO:0000313" key="1">
    <source>
        <dbReference type="EMBL" id="VEN40088.1"/>
    </source>
</evidence>
<gene>
    <name evidence="1" type="ORF">CALMAC_LOCUS4377</name>
</gene>
<name>A0A653BWS8_CALMS</name>
<reference evidence="1 2" key="1">
    <citation type="submission" date="2019-01" db="EMBL/GenBank/DDBJ databases">
        <authorList>
            <person name="Sayadi A."/>
        </authorList>
    </citation>
    <scope>NUCLEOTIDE SEQUENCE [LARGE SCALE GENOMIC DNA]</scope>
</reference>
<dbReference type="OrthoDB" id="27975at2759"/>
<sequence length="81" mass="9359">MSVYDTTPSIILYIQRLLDITIKNPVINGPVHIMPPYDTNVVIVFNYKRKTDRSARSEINLKYPMVEAERSTILTASKIYK</sequence>
<keyword evidence="2" id="KW-1185">Reference proteome</keyword>
<dbReference type="AlphaFoldDB" id="A0A653BWS8"/>
<evidence type="ECO:0000313" key="2">
    <source>
        <dbReference type="Proteomes" id="UP000410492"/>
    </source>
</evidence>
<organism evidence="1 2">
    <name type="scientific">Callosobruchus maculatus</name>
    <name type="common">Southern cowpea weevil</name>
    <name type="synonym">Pulse bruchid</name>
    <dbReference type="NCBI Taxonomy" id="64391"/>
    <lineage>
        <taxon>Eukaryota</taxon>
        <taxon>Metazoa</taxon>
        <taxon>Ecdysozoa</taxon>
        <taxon>Arthropoda</taxon>
        <taxon>Hexapoda</taxon>
        <taxon>Insecta</taxon>
        <taxon>Pterygota</taxon>
        <taxon>Neoptera</taxon>
        <taxon>Endopterygota</taxon>
        <taxon>Coleoptera</taxon>
        <taxon>Polyphaga</taxon>
        <taxon>Cucujiformia</taxon>
        <taxon>Chrysomeloidea</taxon>
        <taxon>Chrysomelidae</taxon>
        <taxon>Bruchinae</taxon>
        <taxon>Bruchini</taxon>
        <taxon>Callosobruchus</taxon>
    </lineage>
</organism>
<proteinExistence type="predicted"/>
<dbReference type="Proteomes" id="UP000410492">
    <property type="component" value="Unassembled WGS sequence"/>
</dbReference>
<accession>A0A653BWS8</accession>
<protein>
    <submittedName>
        <fullName evidence="1">Uncharacterized protein</fullName>
    </submittedName>
</protein>
<dbReference type="EMBL" id="CAACVG010006317">
    <property type="protein sequence ID" value="VEN40088.1"/>
    <property type="molecule type" value="Genomic_DNA"/>
</dbReference>